<evidence type="ECO:0000313" key="2">
    <source>
        <dbReference type="EMBL" id="KAJ5203543.1"/>
    </source>
</evidence>
<organism evidence="2 3">
    <name type="scientific">Penicillium cf. viridicatum</name>
    <dbReference type="NCBI Taxonomy" id="2972119"/>
    <lineage>
        <taxon>Eukaryota</taxon>
        <taxon>Fungi</taxon>
        <taxon>Dikarya</taxon>
        <taxon>Ascomycota</taxon>
        <taxon>Pezizomycotina</taxon>
        <taxon>Eurotiomycetes</taxon>
        <taxon>Eurotiomycetidae</taxon>
        <taxon>Eurotiales</taxon>
        <taxon>Aspergillaceae</taxon>
        <taxon>Penicillium</taxon>
    </lineage>
</organism>
<dbReference type="EMBL" id="JAPQKQ010000003">
    <property type="protein sequence ID" value="KAJ5203543.1"/>
    <property type="molecule type" value="Genomic_DNA"/>
</dbReference>
<dbReference type="AlphaFoldDB" id="A0A9W9MLG2"/>
<dbReference type="OrthoDB" id="4328169at2759"/>
<sequence length="67" mass="7646">MENPKSNEALALLWAYELNRENKQLFKGLKKVNRRLDAFHPTTSAGYANDSHQSNGKLNQQPKTQGF</sequence>
<reference evidence="2" key="1">
    <citation type="submission" date="2022-11" db="EMBL/GenBank/DDBJ databases">
        <authorList>
            <person name="Petersen C."/>
        </authorList>
    </citation>
    <scope>NUCLEOTIDE SEQUENCE</scope>
    <source>
        <strain evidence="2">IBT 20477</strain>
    </source>
</reference>
<evidence type="ECO:0000313" key="3">
    <source>
        <dbReference type="Proteomes" id="UP001150942"/>
    </source>
</evidence>
<feature type="region of interest" description="Disordered" evidence="1">
    <location>
        <begin position="41"/>
        <end position="67"/>
    </location>
</feature>
<comment type="caution">
    <text evidence="2">The sequence shown here is derived from an EMBL/GenBank/DDBJ whole genome shotgun (WGS) entry which is preliminary data.</text>
</comment>
<accession>A0A9W9MLG2</accession>
<evidence type="ECO:0000256" key="1">
    <source>
        <dbReference type="SAM" id="MobiDB-lite"/>
    </source>
</evidence>
<proteinExistence type="predicted"/>
<reference evidence="2" key="2">
    <citation type="journal article" date="2023" name="IMA Fungus">
        <title>Comparative genomic study of the Penicillium genus elucidates a diverse pangenome and 15 lateral gene transfer events.</title>
        <authorList>
            <person name="Petersen C."/>
            <person name="Sorensen T."/>
            <person name="Nielsen M.R."/>
            <person name="Sondergaard T.E."/>
            <person name="Sorensen J.L."/>
            <person name="Fitzpatrick D.A."/>
            <person name="Frisvad J.C."/>
            <person name="Nielsen K.L."/>
        </authorList>
    </citation>
    <scope>NUCLEOTIDE SEQUENCE</scope>
    <source>
        <strain evidence="2">IBT 20477</strain>
    </source>
</reference>
<dbReference type="Proteomes" id="UP001150942">
    <property type="component" value="Unassembled WGS sequence"/>
</dbReference>
<gene>
    <name evidence="2" type="ORF">N7449_005622</name>
</gene>
<keyword evidence="3" id="KW-1185">Reference proteome</keyword>
<protein>
    <submittedName>
        <fullName evidence="2">Uncharacterized protein</fullName>
    </submittedName>
</protein>
<name>A0A9W9MLG2_9EURO</name>